<dbReference type="OrthoDB" id="6020543at2759"/>
<dbReference type="Gene3D" id="2.170.140.10">
    <property type="entry name" value="Chitin binding domain"/>
    <property type="match status" value="1"/>
</dbReference>
<dbReference type="InterPro" id="IPR036508">
    <property type="entry name" value="Chitin-bd_dom_sf"/>
</dbReference>
<dbReference type="GO" id="GO:0005576">
    <property type="term" value="C:extracellular region"/>
    <property type="evidence" value="ECO:0007669"/>
    <property type="project" value="InterPro"/>
</dbReference>
<feature type="chain" id="PRO_5035790362" description="Chitin-binding type-2 domain-containing protein" evidence="1">
    <location>
        <begin position="23"/>
        <end position="241"/>
    </location>
</feature>
<protein>
    <recommendedName>
        <fullName evidence="2">Chitin-binding type-2 domain-containing protein</fullName>
    </recommendedName>
</protein>
<feature type="domain" description="Chitin-binding type-2" evidence="2">
    <location>
        <begin position="88"/>
        <end position="152"/>
    </location>
</feature>
<keyword evidence="4" id="KW-1185">Reference proteome</keyword>
<gene>
    <name evidence="3" type="ORF">CUNI_LOCUS13865</name>
</gene>
<dbReference type="PROSITE" id="PS50940">
    <property type="entry name" value="CHIT_BIND_II"/>
    <property type="match status" value="2"/>
</dbReference>
<evidence type="ECO:0000313" key="3">
    <source>
        <dbReference type="EMBL" id="CAG5128307.1"/>
    </source>
</evidence>
<dbReference type="SUPFAM" id="SSF57625">
    <property type="entry name" value="Invertebrate chitin-binding proteins"/>
    <property type="match status" value="2"/>
</dbReference>
<dbReference type="AlphaFoldDB" id="A0A8S3ZFX5"/>
<feature type="signal peptide" evidence="1">
    <location>
        <begin position="1"/>
        <end position="22"/>
    </location>
</feature>
<organism evidence="3 4">
    <name type="scientific">Candidula unifasciata</name>
    <dbReference type="NCBI Taxonomy" id="100452"/>
    <lineage>
        <taxon>Eukaryota</taxon>
        <taxon>Metazoa</taxon>
        <taxon>Spiralia</taxon>
        <taxon>Lophotrochozoa</taxon>
        <taxon>Mollusca</taxon>
        <taxon>Gastropoda</taxon>
        <taxon>Heterobranchia</taxon>
        <taxon>Euthyneura</taxon>
        <taxon>Panpulmonata</taxon>
        <taxon>Eupulmonata</taxon>
        <taxon>Stylommatophora</taxon>
        <taxon>Helicina</taxon>
        <taxon>Helicoidea</taxon>
        <taxon>Geomitridae</taxon>
        <taxon>Candidula</taxon>
    </lineage>
</organism>
<proteinExistence type="predicted"/>
<keyword evidence="1" id="KW-0732">Signal</keyword>
<name>A0A8S3ZFX5_9EUPU</name>
<sequence>MISGQKLCAMILFALAANMASAFVNKCPQPTAGDPSPKAFFYSHPTDNRYFITCAHGYANLMACPTNTFWNNEVQTCTGNAFNSLMPFTPCSGGAAKLIPHATACQRYYNCSQTGQQWNRYFGKYEAECPYPQLFDAQELRCKPYSEAVCDMFRVAAKDPCDYLANKCGSAHCEPCSSRMPSCIGYKDGLYQHPRKLNSPYKMHCVSERLYQLLMCLPQTSSRGKANTSRTSCQVMWQADI</sequence>
<dbReference type="InterPro" id="IPR002557">
    <property type="entry name" value="Chitin-bd_dom"/>
</dbReference>
<dbReference type="Pfam" id="PF01607">
    <property type="entry name" value="CBM_14"/>
    <property type="match status" value="2"/>
</dbReference>
<evidence type="ECO:0000256" key="1">
    <source>
        <dbReference type="SAM" id="SignalP"/>
    </source>
</evidence>
<dbReference type="Proteomes" id="UP000678393">
    <property type="component" value="Unassembled WGS sequence"/>
</dbReference>
<feature type="domain" description="Chitin-binding type-2" evidence="2">
    <location>
        <begin position="24"/>
        <end position="77"/>
    </location>
</feature>
<evidence type="ECO:0000259" key="2">
    <source>
        <dbReference type="PROSITE" id="PS50940"/>
    </source>
</evidence>
<dbReference type="SMART" id="SM00494">
    <property type="entry name" value="ChtBD2"/>
    <property type="match status" value="2"/>
</dbReference>
<evidence type="ECO:0000313" key="4">
    <source>
        <dbReference type="Proteomes" id="UP000678393"/>
    </source>
</evidence>
<comment type="caution">
    <text evidence="3">The sequence shown here is derived from an EMBL/GenBank/DDBJ whole genome shotgun (WGS) entry which is preliminary data.</text>
</comment>
<accession>A0A8S3ZFX5</accession>
<dbReference type="EMBL" id="CAJHNH020003002">
    <property type="protein sequence ID" value="CAG5128307.1"/>
    <property type="molecule type" value="Genomic_DNA"/>
</dbReference>
<dbReference type="GO" id="GO:0008061">
    <property type="term" value="F:chitin binding"/>
    <property type="evidence" value="ECO:0007669"/>
    <property type="project" value="InterPro"/>
</dbReference>
<reference evidence="3" key="1">
    <citation type="submission" date="2021-04" db="EMBL/GenBank/DDBJ databases">
        <authorList>
            <consortium name="Molecular Ecology Group"/>
        </authorList>
    </citation>
    <scope>NUCLEOTIDE SEQUENCE</scope>
</reference>